<reference evidence="1" key="1">
    <citation type="submission" date="2017-04" db="EMBL/GenBank/DDBJ databases">
        <authorList>
            <person name="Varghese N."/>
            <person name="Submissions S."/>
        </authorList>
    </citation>
    <scope>NUCLEOTIDE SEQUENCE</scope>
    <source>
        <strain evidence="1">WTE2008</strain>
    </source>
</reference>
<dbReference type="EMBL" id="FWXZ01000004">
    <property type="protein sequence ID" value="SMC72139.1"/>
    <property type="molecule type" value="Genomic_DNA"/>
</dbReference>
<name>A0AC61PMU9_9FIRM</name>
<sequence length="210" mass="23722">MNRMGIKDKWQHFFHTVSHPADGYYWIRHQEKGSLWIAFLMVLLYGIVFSMNRISSSFIVNDIEPRTVNLPAELAGVILLYLILCVGNWSVTCLMDGEGRFKDILIAAGYALFPMMAATAAATAVSHLVAENEEAFYTLLIGLGTAYTVIMLVIGIMQVHNYTFGKTLITLFLTVVAMLIIIFLGLLVINFITQVYSFFRGIYMELIFRV</sequence>
<proteinExistence type="predicted"/>
<keyword evidence="2" id="KW-1185">Reference proteome</keyword>
<comment type="caution">
    <text evidence="1">The sequence shown here is derived from an EMBL/GenBank/DDBJ whole genome shotgun (WGS) entry which is preliminary data.</text>
</comment>
<evidence type="ECO:0000313" key="1">
    <source>
        <dbReference type="EMBL" id="SMC72139.1"/>
    </source>
</evidence>
<dbReference type="Proteomes" id="UP000192328">
    <property type="component" value="Unassembled WGS sequence"/>
</dbReference>
<accession>A0AC61PMU9</accession>
<protein>
    <submittedName>
        <fullName evidence="1">Yip1 domain-containing protein</fullName>
    </submittedName>
</protein>
<evidence type="ECO:0000313" key="2">
    <source>
        <dbReference type="Proteomes" id="UP000192328"/>
    </source>
</evidence>
<gene>
    <name evidence="1" type="ORF">SAMN06297397_2171</name>
</gene>
<organism evidence="1 2">
    <name type="scientific">Aristaeella lactis</name>
    <dbReference type="NCBI Taxonomy" id="3046383"/>
    <lineage>
        <taxon>Bacteria</taxon>
        <taxon>Bacillati</taxon>
        <taxon>Bacillota</taxon>
        <taxon>Clostridia</taxon>
        <taxon>Eubacteriales</taxon>
        <taxon>Aristaeellaceae</taxon>
        <taxon>Aristaeella</taxon>
    </lineage>
</organism>